<gene>
    <name evidence="2" type="ORF">XA68_13057</name>
</gene>
<feature type="compositionally biased region" description="Basic and acidic residues" evidence="1">
    <location>
        <begin position="587"/>
        <end position="601"/>
    </location>
</feature>
<feature type="compositionally biased region" description="Polar residues" evidence="1">
    <location>
        <begin position="997"/>
        <end position="1009"/>
    </location>
</feature>
<feature type="region of interest" description="Disordered" evidence="1">
    <location>
        <begin position="884"/>
        <end position="911"/>
    </location>
</feature>
<reference evidence="2 3" key="2">
    <citation type="journal article" date="2017" name="Sci. Rep.">
        <title>Ant-infecting Ophiocordyceps genomes reveal a high diversity of potential behavioral manipulation genes and a possible major role for enterotoxins.</title>
        <authorList>
            <person name="de Bekker C."/>
            <person name="Ohm R.A."/>
            <person name="Evans H.C."/>
            <person name="Brachmann A."/>
            <person name="Hughes D.P."/>
        </authorList>
    </citation>
    <scope>NUCLEOTIDE SEQUENCE [LARGE SCALE GENOMIC DNA]</scope>
    <source>
        <strain evidence="2 3">SC16a</strain>
    </source>
</reference>
<feature type="region of interest" description="Disordered" evidence="1">
    <location>
        <begin position="736"/>
        <end position="815"/>
    </location>
</feature>
<feature type="region of interest" description="Disordered" evidence="1">
    <location>
        <begin position="577"/>
        <end position="613"/>
    </location>
</feature>
<feature type="compositionally biased region" description="Polar residues" evidence="1">
    <location>
        <begin position="736"/>
        <end position="759"/>
    </location>
</feature>
<feature type="compositionally biased region" description="Low complexity" evidence="1">
    <location>
        <begin position="307"/>
        <end position="317"/>
    </location>
</feature>
<dbReference type="EMBL" id="LAZP02000244">
    <property type="protein sequence ID" value="PFH58908.1"/>
    <property type="molecule type" value="Genomic_DNA"/>
</dbReference>
<dbReference type="OrthoDB" id="4889313at2759"/>
<feature type="compositionally biased region" description="Pro residues" evidence="1">
    <location>
        <begin position="444"/>
        <end position="456"/>
    </location>
</feature>
<reference evidence="2 3" key="1">
    <citation type="journal article" date="2015" name="BMC Genomics">
        <title>Gene expression during zombie ant biting behavior reflects the complexity underlying fungal parasitic behavioral manipulation.</title>
        <authorList>
            <person name="de Bekker C."/>
            <person name="Ohm R.A."/>
            <person name="Loreto R.G."/>
            <person name="Sebastian A."/>
            <person name="Albert I."/>
            <person name="Merrow M."/>
            <person name="Brachmann A."/>
            <person name="Hughes D.P."/>
        </authorList>
    </citation>
    <scope>NUCLEOTIDE SEQUENCE [LARGE SCALE GENOMIC DNA]</scope>
    <source>
        <strain evidence="2 3">SC16a</strain>
    </source>
</reference>
<name>A0A2A9PCA0_OPHUN</name>
<feature type="compositionally biased region" description="Polar residues" evidence="1">
    <location>
        <begin position="892"/>
        <end position="902"/>
    </location>
</feature>
<keyword evidence="3" id="KW-1185">Reference proteome</keyword>
<dbReference type="Proteomes" id="UP000037136">
    <property type="component" value="Unassembled WGS sequence"/>
</dbReference>
<feature type="region of interest" description="Disordered" evidence="1">
    <location>
        <begin position="288"/>
        <end position="320"/>
    </location>
</feature>
<protein>
    <submittedName>
        <fullName evidence="2">Uncharacterized protein</fullName>
    </submittedName>
</protein>
<organism evidence="2 3">
    <name type="scientific">Ophiocordyceps unilateralis</name>
    <name type="common">Zombie-ant fungus</name>
    <name type="synonym">Torrubia unilateralis</name>
    <dbReference type="NCBI Taxonomy" id="268505"/>
    <lineage>
        <taxon>Eukaryota</taxon>
        <taxon>Fungi</taxon>
        <taxon>Dikarya</taxon>
        <taxon>Ascomycota</taxon>
        <taxon>Pezizomycotina</taxon>
        <taxon>Sordariomycetes</taxon>
        <taxon>Hypocreomycetidae</taxon>
        <taxon>Hypocreales</taxon>
        <taxon>Ophiocordycipitaceae</taxon>
        <taxon>Ophiocordyceps</taxon>
    </lineage>
</organism>
<feature type="region of interest" description="Disordered" evidence="1">
    <location>
        <begin position="926"/>
        <end position="1092"/>
    </location>
</feature>
<sequence>MARLNALFPSSVILCGPDDFDIAPYSVGLRDSIRFSVFEHLMSDDMASAAQQRSIHMKLFCWCDMPGYNQAREAMMRYYEEAKKLEDTCLEALAAIERRCSVSAGSDNPGPAPPVPNPLLRGMPGRELSASSTDTAAIAGDVDAPPVLAYPNDLSGTHFHQHPLAKELGWSSRAKAQLGLIVPSQLASRDFYPGRAPRPVRRAAHARTSITDDTPPVPPLPPIPESLRSNLTPKGLGKILDRMRHRSGSPPPEGAPSAPGPRKPSLKTHISNPELQSAGNRHAMLVAAAPSSSPPPPEPSSYTGRTSSRASSPESPSLDVIQVAGPAQTFRLAEPRLSPMEYSRLYYIEKAHAEREGRRCNLPAPEKLWRWSPHHENFLIIPRVPKTISRDLSVIEDAAAEASSPLPDDTVTTPCPRLSLNLGGMTTLFPSLMNLARLGMSAGPDPPSPPPSPPGEGRPRRPSRSLAVCHRASLMSIAEETNYDETTMARRDGSPSSVTGTVIAHGSEQIEASSLYSDRSGTVRANTQEQRNMAATPPVSHTRGQSSEVSTPSRARVLSSASERPVVEYSPASIVSLYGASSPSPDEDSRRSRPRTIDARRSSKNVPAPGSLDFDFDSDMADLLPAPLQVQGSTSMSQRRQGIARLSRLWQSLSDEIGEKLAEFSNSDNTGLDDDRLLERSALVDRTPVSATTKVRRFSLTDNRHGNSVTKRQQPILQRASSTNFILASEPFITGSNESSGFTPRNSRSVNSQATSSDAPNDALPMALPDSPTLPAMDMPNIRKEPWDRASASSSRGIPTFPQHPPRGRSFGQSSLPVGRGFARGSYGGRSSGGSFGGGPLTQWPTLSSAGPRHQHEALLPTSKISSFNLDRTRAQDAVTILPKFPADNNRGRSLSHGNAQPRSFFDHSPDRGLMRHVDRAKALFTSSSPLGLLHRNTPPSTPQGEAEEPDSGRKSSTSSTFGNFFRRKNRPRSDGDGHHAATPSDRGRPVPRVRTFGSTDSRSLASKTSWSSRGWGGRDSRSSHRKQMSGSSKSVGGKEYAGTEFGHPRESNERSPMGMLPPPACPFPLPPAPWTWGEPRVPTPKAPRDDE</sequence>
<feature type="region of interest" description="Disordered" evidence="1">
    <location>
        <begin position="437"/>
        <end position="465"/>
    </location>
</feature>
<accession>A0A2A9PCA0</accession>
<proteinExistence type="predicted"/>
<dbReference type="AlphaFoldDB" id="A0A2A9PCA0"/>
<evidence type="ECO:0000313" key="2">
    <source>
        <dbReference type="EMBL" id="PFH58908.1"/>
    </source>
</evidence>
<evidence type="ECO:0000313" key="3">
    <source>
        <dbReference type="Proteomes" id="UP000037136"/>
    </source>
</evidence>
<feature type="compositionally biased region" description="Pro residues" evidence="1">
    <location>
        <begin position="215"/>
        <end position="224"/>
    </location>
</feature>
<feature type="compositionally biased region" description="Pro residues" evidence="1">
    <location>
        <begin position="1060"/>
        <end position="1074"/>
    </location>
</feature>
<dbReference type="STRING" id="268505.A0A2A9PCA0"/>
<feature type="region of interest" description="Disordered" evidence="1">
    <location>
        <begin position="190"/>
        <end position="272"/>
    </location>
</feature>
<feature type="compositionally biased region" description="Polar residues" evidence="1">
    <location>
        <begin position="542"/>
        <end position="553"/>
    </location>
</feature>
<evidence type="ECO:0000256" key="1">
    <source>
        <dbReference type="SAM" id="MobiDB-lite"/>
    </source>
</evidence>
<comment type="caution">
    <text evidence="2">The sequence shown here is derived from an EMBL/GenBank/DDBJ whole genome shotgun (WGS) entry which is preliminary data.</text>
</comment>
<feature type="compositionally biased region" description="Pro residues" evidence="1">
    <location>
        <begin position="249"/>
        <end position="262"/>
    </location>
</feature>
<feature type="region of interest" description="Disordered" evidence="1">
    <location>
        <begin position="528"/>
        <end position="563"/>
    </location>
</feature>